<evidence type="ECO:0000313" key="2">
    <source>
        <dbReference type="Proteomes" id="UP000000442"/>
    </source>
</evidence>
<dbReference type="KEGG" id="dat:HRM2_15960"/>
<dbReference type="AlphaFoldDB" id="C0QAC0"/>
<name>C0QAC0_DESAH</name>
<protein>
    <submittedName>
        <fullName evidence="1">Uncharacterized protein</fullName>
    </submittedName>
</protein>
<organism evidence="1 2">
    <name type="scientific">Desulforapulum autotrophicum (strain ATCC 43914 / DSM 3382 / VKM B-1955 / HRM2)</name>
    <name type="common">Desulfobacterium autotrophicum</name>
    <dbReference type="NCBI Taxonomy" id="177437"/>
    <lineage>
        <taxon>Bacteria</taxon>
        <taxon>Pseudomonadati</taxon>
        <taxon>Thermodesulfobacteriota</taxon>
        <taxon>Desulfobacteria</taxon>
        <taxon>Desulfobacterales</taxon>
        <taxon>Desulfobacteraceae</taxon>
        <taxon>Desulforapulum</taxon>
    </lineage>
</organism>
<dbReference type="EMBL" id="CP001087">
    <property type="protein sequence ID" value="ACN14705.1"/>
    <property type="molecule type" value="Genomic_DNA"/>
</dbReference>
<reference evidence="1 2" key="1">
    <citation type="journal article" date="2009" name="Environ. Microbiol.">
        <title>Genome sequence of Desulfobacterium autotrophicum HRM2, a marine sulfate reducer oxidizing organic carbon completely to carbon dioxide.</title>
        <authorList>
            <person name="Strittmatter A.W."/>
            <person name="Liesegang H."/>
            <person name="Rabus R."/>
            <person name="Decker I."/>
            <person name="Amann J."/>
            <person name="Andres S."/>
            <person name="Henne A."/>
            <person name="Fricke W.F."/>
            <person name="Martinez-Arias R."/>
            <person name="Bartels D."/>
            <person name="Goesmann A."/>
            <person name="Krause L."/>
            <person name="Puehler A."/>
            <person name="Klenk H.P."/>
            <person name="Richter M."/>
            <person name="Schuler M."/>
            <person name="Gloeckner F.O."/>
            <person name="Meyerdierks A."/>
            <person name="Gottschalk G."/>
            <person name="Amann R."/>
        </authorList>
    </citation>
    <scope>NUCLEOTIDE SEQUENCE [LARGE SCALE GENOMIC DNA]</scope>
    <source>
        <strain evidence="2">ATCC 43914 / DSM 3382 / HRM2</strain>
    </source>
</reference>
<dbReference type="STRING" id="177437.HRM2_15960"/>
<keyword evidence="2" id="KW-1185">Reference proteome</keyword>
<proteinExistence type="predicted"/>
<sequence length="45" mass="5450">MYHLWEIYHTHAELLEYADDPCEYVDRLFPHDNSIKKFNSPLQGI</sequence>
<gene>
    <name evidence="1" type="ordered locus">HRM2_15960</name>
</gene>
<dbReference type="HOGENOM" id="CLU_3198892_0_0_7"/>
<accession>C0QAC0</accession>
<dbReference type="Proteomes" id="UP000000442">
    <property type="component" value="Chromosome"/>
</dbReference>
<evidence type="ECO:0000313" key="1">
    <source>
        <dbReference type="EMBL" id="ACN14705.1"/>
    </source>
</evidence>